<proteinExistence type="predicted"/>
<accession>A0A6A6RMU4</accession>
<evidence type="ECO:0000256" key="1">
    <source>
        <dbReference type="SAM" id="MobiDB-lite"/>
    </source>
</evidence>
<dbReference type="EMBL" id="MU006797">
    <property type="protein sequence ID" value="KAF2636612.1"/>
    <property type="molecule type" value="Genomic_DNA"/>
</dbReference>
<dbReference type="PANTHER" id="PTHR38790">
    <property type="entry name" value="2EXR DOMAIN-CONTAINING PROTEIN-RELATED"/>
    <property type="match status" value="1"/>
</dbReference>
<dbReference type="AlphaFoldDB" id="A0A6A6RMU4"/>
<gene>
    <name evidence="2" type="ORF">P280DRAFT_483574</name>
</gene>
<organism evidence="2 3">
    <name type="scientific">Massarina eburnea CBS 473.64</name>
    <dbReference type="NCBI Taxonomy" id="1395130"/>
    <lineage>
        <taxon>Eukaryota</taxon>
        <taxon>Fungi</taxon>
        <taxon>Dikarya</taxon>
        <taxon>Ascomycota</taxon>
        <taxon>Pezizomycotina</taxon>
        <taxon>Dothideomycetes</taxon>
        <taxon>Pleosporomycetidae</taxon>
        <taxon>Pleosporales</taxon>
        <taxon>Massarineae</taxon>
        <taxon>Massarinaceae</taxon>
        <taxon>Massarina</taxon>
    </lineage>
</organism>
<evidence type="ECO:0008006" key="4">
    <source>
        <dbReference type="Google" id="ProtNLM"/>
    </source>
</evidence>
<name>A0A6A6RMU4_9PLEO</name>
<dbReference type="Proteomes" id="UP000799753">
    <property type="component" value="Unassembled WGS sequence"/>
</dbReference>
<keyword evidence="3" id="KW-1185">Reference proteome</keyword>
<reference evidence="2" key="1">
    <citation type="journal article" date="2020" name="Stud. Mycol.">
        <title>101 Dothideomycetes genomes: a test case for predicting lifestyles and emergence of pathogens.</title>
        <authorList>
            <person name="Haridas S."/>
            <person name="Albert R."/>
            <person name="Binder M."/>
            <person name="Bloem J."/>
            <person name="Labutti K."/>
            <person name="Salamov A."/>
            <person name="Andreopoulos B."/>
            <person name="Baker S."/>
            <person name="Barry K."/>
            <person name="Bills G."/>
            <person name="Bluhm B."/>
            <person name="Cannon C."/>
            <person name="Castanera R."/>
            <person name="Culley D."/>
            <person name="Daum C."/>
            <person name="Ezra D."/>
            <person name="Gonzalez J."/>
            <person name="Henrissat B."/>
            <person name="Kuo A."/>
            <person name="Liang C."/>
            <person name="Lipzen A."/>
            <person name="Lutzoni F."/>
            <person name="Magnuson J."/>
            <person name="Mondo S."/>
            <person name="Nolan M."/>
            <person name="Ohm R."/>
            <person name="Pangilinan J."/>
            <person name="Park H.-J."/>
            <person name="Ramirez L."/>
            <person name="Alfaro M."/>
            <person name="Sun H."/>
            <person name="Tritt A."/>
            <person name="Yoshinaga Y."/>
            <person name="Zwiers L.-H."/>
            <person name="Turgeon B."/>
            <person name="Goodwin S."/>
            <person name="Spatafora J."/>
            <person name="Crous P."/>
            <person name="Grigoriev I."/>
        </authorList>
    </citation>
    <scope>NUCLEOTIDE SEQUENCE</scope>
    <source>
        <strain evidence="2">CBS 473.64</strain>
    </source>
</reference>
<evidence type="ECO:0000313" key="2">
    <source>
        <dbReference type="EMBL" id="KAF2636612.1"/>
    </source>
</evidence>
<sequence>MAPQTKGVRKRPPHDDDDISLKPQKVVEGEDDKTNLIEAITKRNQIESPLLRLPAEIRNEIYTYAICNHTIKRMSEKPRHEPSSPGLGLTTIISLPKTCKHLHYETTHLVYKVNIFFFDVNIKYDSYFRNATQIAEMAVESIKFEVKSLAFYNSLTGEQVHWEKKLEGTFNGLRELKRVSIYVPREHRKRGVVSSFEKHGISDIARSL</sequence>
<dbReference type="OrthoDB" id="3801112at2759"/>
<feature type="region of interest" description="Disordered" evidence="1">
    <location>
        <begin position="1"/>
        <end position="25"/>
    </location>
</feature>
<protein>
    <recommendedName>
        <fullName evidence="4">F-box domain-containing protein</fullName>
    </recommendedName>
</protein>
<dbReference type="PANTHER" id="PTHR38790:SF4">
    <property type="entry name" value="2EXR DOMAIN-CONTAINING PROTEIN"/>
    <property type="match status" value="1"/>
</dbReference>
<evidence type="ECO:0000313" key="3">
    <source>
        <dbReference type="Proteomes" id="UP000799753"/>
    </source>
</evidence>